<name>A0ABW3T7F2_9CAUL</name>
<proteinExistence type="predicted"/>
<comment type="caution">
    <text evidence="2">The sequence shown here is derived from an EMBL/GenBank/DDBJ whole genome shotgun (WGS) entry which is preliminary data.</text>
</comment>
<reference evidence="3" key="1">
    <citation type="journal article" date="2019" name="Int. J. Syst. Evol. Microbiol.">
        <title>The Global Catalogue of Microorganisms (GCM) 10K type strain sequencing project: providing services to taxonomists for standard genome sequencing and annotation.</title>
        <authorList>
            <consortium name="The Broad Institute Genomics Platform"/>
            <consortium name="The Broad Institute Genome Sequencing Center for Infectious Disease"/>
            <person name="Wu L."/>
            <person name="Ma J."/>
        </authorList>
    </citation>
    <scope>NUCLEOTIDE SEQUENCE [LARGE SCALE GENOMIC DNA]</scope>
    <source>
        <strain evidence="3">CCUG 55074</strain>
    </source>
</reference>
<gene>
    <name evidence="2" type="ORF">ACFQ27_19820</name>
</gene>
<protein>
    <submittedName>
        <fullName evidence="2">Uncharacterized protein</fullName>
    </submittedName>
</protein>
<feature type="non-terminal residue" evidence="2">
    <location>
        <position position="1"/>
    </location>
</feature>
<evidence type="ECO:0000256" key="1">
    <source>
        <dbReference type="SAM" id="MobiDB-lite"/>
    </source>
</evidence>
<dbReference type="Proteomes" id="UP001597216">
    <property type="component" value="Unassembled WGS sequence"/>
</dbReference>
<dbReference type="RefSeq" id="WP_377354789.1">
    <property type="nucleotide sequence ID" value="NZ_JBHTLQ010000084.1"/>
</dbReference>
<organism evidence="2 3">
    <name type="scientific">Phenylobacterium conjunctum</name>
    <dbReference type="NCBI Taxonomy" id="1298959"/>
    <lineage>
        <taxon>Bacteria</taxon>
        <taxon>Pseudomonadati</taxon>
        <taxon>Pseudomonadota</taxon>
        <taxon>Alphaproteobacteria</taxon>
        <taxon>Caulobacterales</taxon>
        <taxon>Caulobacteraceae</taxon>
        <taxon>Phenylobacterium</taxon>
    </lineage>
</organism>
<evidence type="ECO:0000313" key="2">
    <source>
        <dbReference type="EMBL" id="MFD1192847.1"/>
    </source>
</evidence>
<keyword evidence="3" id="KW-1185">Reference proteome</keyword>
<accession>A0ABW3T7F2</accession>
<evidence type="ECO:0000313" key="3">
    <source>
        <dbReference type="Proteomes" id="UP001597216"/>
    </source>
</evidence>
<sequence>EAAQAASEVAAMPAGAQGAEAFAAAIVERALLVQAHAAQDGDPGADPAPEAAEGAGAYDV</sequence>
<feature type="region of interest" description="Disordered" evidence="1">
    <location>
        <begin position="37"/>
        <end position="60"/>
    </location>
</feature>
<dbReference type="EMBL" id="JBHTLQ010000084">
    <property type="protein sequence ID" value="MFD1192847.1"/>
    <property type="molecule type" value="Genomic_DNA"/>
</dbReference>